<dbReference type="Proteomes" id="UP000022910">
    <property type="component" value="Unassembled WGS sequence"/>
</dbReference>
<organism evidence="1 2">
    <name type="scientific">Rhizophagus irregularis (strain DAOM 197198w)</name>
    <name type="common">Glomus intraradices</name>
    <dbReference type="NCBI Taxonomy" id="1432141"/>
    <lineage>
        <taxon>Eukaryota</taxon>
        <taxon>Fungi</taxon>
        <taxon>Fungi incertae sedis</taxon>
        <taxon>Mucoromycota</taxon>
        <taxon>Glomeromycotina</taxon>
        <taxon>Glomeromycetes</taxon>
        <taxon>Glomerales</taxon>
        <taxon>Glomeraceae</taxon>
        <taxon>Rhizophagus</taxon>
    </lineage>
</organism>
<sequence>MDAIEIKIKGTETDKDVDESANGEEITYVAISPDGSIVAKFNPCKLRIIITTLPYQLKK</sequence>
<dbReference type="EMBL" id="JEMT01017936">
    <property type="protein sequence ID" value="EXX67186.1"/>
    <property type="molecule type" value="Genomic_DNA"/>
</dbReference>
<protein>
    <submittedName>
        <fullName evidence="1">Uncharacterized protein</fullName>
    </submittedName>
</protein>
<keyword evidence="2" id="KW-1185">Reference proteome</keyword>
<reference evidence="1 2" key="1">
    <citation type="submission" date="2014-02" db="EMBL/GenBank/DDBJ databases">
        <title>Single nucleus genome sequencing reveals high similarity among nuclei of an endomycorrhizal fungus.</title>
        <authorList>
            <person name="Lin K."/>
            <person name="Geurts R."/>
            <person name="Zhang Z."/>
            <person name="Limpens E."/>
            <person name="Saunders D.G."/>
            <person name="Mu D."/>
            <person name="Pang E."/>
            <person name="Cao H."/>
            <person name="Cha H."/>
            <person name="Lin T."/>
            <person name="Zhou Q."/>
            <person name="Shang Y."/>
            <person name="Li Y."/>
            <person name="Ivanov S."/>
            <person name="Sharma T."/>
            <person name="Velzen R.V."/>
            <person name="Ruijter N.D."/>
            <person name="Aanen D.K."/>
            <person name="Win J."/>
            <person name="Kamoun S."/>
            <person name="Bisseling T."/>
            <person name="Huang S."/>
        </authorList>
    </citation>
    <scope>NUCLEOTIDE SEQUENCE [LARGE SCALE GENOMIC DNA]</scope>
    <source>
        <strain evidence="2">DAOM197198w</strain>
    </source>
</reference>
<dbReference type="AlphaFoldDB" id="A0A015L430"/>
<proteinExistence type="predicted"/>
<evidence type="ECO:0000313" key="1">
    <source>
        <dbReference type="EMBL" id="EXX67186.1"/>
    </source>
</evidence>
<gene>
    <name evidence="1" type="ORF">RirG_116700</name>
</gene>
<accession>A0A015L430</accession>
<evidence type="ECO:0000313" key="2">
    <source>
        <dbReference type="Proteomes" id="UP000022910"/>
    </source>
</evidence>
<dbReference type="HOGENOM" id="CLU_2962067_0_0_1"/>
<comment type="caution">
    <text evidence="1">The sequence shown here is derived from an EMBL/GenBank/DDBJ whole genome shotgun (WGS) entry which is preliminary data.</text>
</comment>
<name>A0A015L430_RHIIW</name>